<dbReference type="InterPro" id="IPR036390">
    <property type="entry name" value="WH_DNA-bd_sf"/>
</dbReference>
<name>A0A0H3N3P8_CLODC</name>
<evidence type="ECO:0000259" key="4">
    <source>
        <dbReference type="PROSITE" id="PS50042"/>
    </source>
</evidence>
<dbReference type="GO" id="GO:0003677">
    <property type="term" value="F:DNA binding"/>
    <property type="evidence" value="ECO:0007669"/>
    <property type="project" value="UniProtKB-KW"/>
</dbReference>
<dbReference type="SUPFAM" id="SSF51206">
    <property type="entry name" value="cAMP-binding domain-like"/>
    <property type="match status" value="1"/>
</dbReference>
<keyword evidence="3" id="KW-0804">Transcription</keyword>
<sequence length="234" mass="27631">MERYYMSKLKDYNIDKVIIFNNLSTKTKNQLKEKAKLKRLQKKEILFYEKDSLDSVYILLEGKVSIFKISENGERKVIFILNSGEVINDITFDSSKNSTVGCEAFENSIVAYYSIEEFLEIMQNDFQLTKDIISYMERRIRRLYRQLKNSISIKVDKKLAAKLYRLSREFGVCCGEWTLLNVNITVTYLADMLGCKRETVSRMIKVLQKEELIKIDNKGFYVKETELSRYFKNN</sequence>
<dbReference type="Proteomes" id="UP000002068">
    <property type="component" value="Chromosome"/>
</dbReference>
<gene>
    <name evidence="6" type="ordered locus">CD196_2090</name>
</gene>
<dbReference type="SUPFAM" id="SSF46785">
    <property type="entry name" value="Winged helix' DNA-binding domain"/>
    <property type="match status" value="1"/>
</dbReference>
<dbReference type="InterPro" id="IPR012318">
    <property type="entry name" value="HTH_CRP"/>
</dbReference>
<dbReference type="HOGENOM" id="CLU_075053_3_6_9"/>
<dbReference type="InterPro" id="IPR036388">
    <property type="entry name" value="WH-like_DNA-bd_sf"/>
</dbReference>
<accession>A0A0H3N3P8</accession>
<dbReference type="PRINTS" id="PR00034">
    <property type="entry name" value="HTHCRP"/>
</dbReference>
<proteinExistence type="predicted"/>
<dbReference type="PANTHER" id="PTHR24567:SF74">
    <property type="entry name" value="HTH-TYPE TRANSCRIPTIONAL REGULATOR ARCR"/>
    <property type="match status" value="1"/>
</dbReference>
<protein>
    <submittedName>
        <fullName evidence="6">cAMP-binding regulatory protein</fullName>
    </submittedName>
</protein>
<dbReference type="Pfam" id="PF00027">
    <property type="entry name" value="cNMP_binding"/>
    <property type="match status" value="1"/>
</dbReference>
<evidence type="ECO:0000256" key="2">
    <source>
        <dbReference type="ARBA" id="ARBA00023125"/>
    </source>
</evidence>
<feature type="domain" description="Cyclic nucleotide-binding" evidence="4">
    <location>
        <begin position="19"/>
        <end position="139"/>
    </location>
</feature>
<dbReference type="InterPro" id="IPR000595">
    <property type="entry name" value="cNMP-bd_dom"/>
</dbReference>
<dbReference type="CDD" id="cd00038">
    <property type="entry name" value="CAP_ED"/>
    <property type="match status" value="1"/>
</dbReference>
<dbReference type="AlphaFoldDB" id="A0A0H3N3P8"/>
<evidence type="ECO:0000313" key="7">
    <source>
        <dbReference type="Proteomes" id="UP000002068"/>
    </source>
</evidence>
<dbReference type="GO" id="GO:0005829">
    <property type="term" value="C:cytosol"/>
    <property type="evidence" value="ECO:0007669"/>
    <property type="project" value="TreeGrafter"/>
</dbReference>
<dbReference type="InterPro" id="IPR014710">
    <property type="entry name" value="RmlC-like_jellyroll"/>
</dbReference>
<evidence type="ECO:0000313" key="6">
    <source>
        <dbReference type="EMBL" id="CBA64008.1"/>
    </source>
</evidence>
<dbReference type="PANTHER" id="PTHR24567">
    <property type="entry name" value="CRP FAMILY TRANSCRIPTIONAL REGULATORY PROTEIN"/>
    <property type="match status" value="1"/>
</dbReference>
<keyword evidence="2" id="KW-0238">DNA-binding</keyword>
<feature type="domain" description="HTH crp-type" evidence="5">
    <location>
        <begin position="153"/>
        <end position="226"/>
    </location>
</feature>
<dbReference type="GO" id="GO:0003700">
    <property type="term" value="F:DNA-binding transcription factor activity"/>
    <property type="evidence" value="ECO:0007669"/>
    <property type="project" value="TreeGrafter"/>
</dbReference>
<dbReference type="Gene3D" id="2.60.120.10">
    <property type="entry name" value="Jelly Rolls"/>
    <property type="match status" value="1"/>
</dbReference>
<dbReference type="PROSITE" id="PS50042">
    <property type="entry name" value="CNMP_BINDING_3"/>
    <property type="match status" value="1"/>
</dbReference>
<dbReference type="InterPro" id="IPR050397">
    <property type="entry name" value="Env_Response_Regulators"/>
</dbReference>
<dbReference type="SMART" id="SM00100">
    <property type="entry name" value="cNMP"/>
    <property type="match status" value="1"/>
</dbReference>
<dbReference type="InterPro" id="IPR018490">
    <property type="entry name" value="cNMP-bd_dom_sf"/>
</dbReference>
<dbReference type="KEGG" id="cdc:CD196_2090"/>
<reference evidence="6 7" key="1">
    <citation type="journal article" date="2009" name="Genome Biol.">
        <title>Comparative genome and phenotypic analysis of Clostridium difficile 027 strains provides insight into the evolution of a hypervirulent bacterium.</title>
        <authorList>
            <person name="Stabler R.A."/>
            <person name="He M."/>
            <person name="Dawson L."/>
            <person name="Martin M."/>
            <person name="Valiente E."/>
            <person name="Corton C."/>
            <person name="Lawley T.D."/>
            <person name="Sebaihia M."/>
            <person name="Quail M.A."/>
            <person name="Rose G."/>
            <person name="Gerding D.N."/>
            <person name="Gibert M."/>
            <person name="Popoff M.R."/>
            <person name="Parkhill J."/>
            <person name="Dougan G."/>
            <person name="Wren B.W."/>
        </authorList>
    </citation>
    <scope>NUCLEOTIDE SEQUENCE [LARGE SCALE GENOMIC DNA]</scope>
    <source>
        <strain evidence="6 7">CD196</strain>
    </source>
</reference>
<organism evidence="6 7">
    <name type="scientific">Clostridioides difficile (strain CD196)</name>
    <name type="common">Peptoclostridium difficile</name>
    <dbReference type="NCBI Taxonomy" id="645462"/>
    <lineage>
        <taxon>Bacteria</taxon>
        <taxon>Bacillati</taxon>
        <taxon>Bacillota</taxon>
        <taxon>Clostridia</taxon>
        <taxon>Peptostreptococcales</taxon>
        <taxon>Peptostreptococcaceae</taxon>
        <taxon>Clostridioides</taxon>
    </lineage>
</organism>
<dbReference type="SMART" id="SM00419">
    <property type="entry name" value="HTH_CRP"/>
    <property type="match status" value="1"/>
</dbReference>
<evidence type="ECO:0000256" key="3">
    <source>
        <dbReference type="ARBA" id="ARBA00023163"/>
    </source>
</evidence>
<evidence type="ECO:0000259" key="5">
    <source>
        <dbReference type="PROSITE" id="PS51063"/>
    </source>
</evidence>
<dbReference type="EMBL" id="FN538970">
    <property type="protein sequence ID" value="CBA64008.1"/>
    <property type="molecule type" value="Genomic_DNA"/>
</dbReference>
<dbReference type="PROSITE" id="PS51063">
    <property type="entry name" value="HTH_CRP_2"/>
    <property type="match status" value="1"/>
</dbReference>
<evidence type="ECO:0000256" key="1">
    <source>
        <dbReference type="ARBA" id="ARBA00023015"/>
    </source>
</evidence>
<keyword evidence="1" id="KW-0805">Transcription regulation</keyword>
<dbReference type="Pfam" id="PF13545">
    <property type="entry name" value="HTH_Crp_2"/>
    <property type="match status" value="1"/>
</dbReference>
<dbReference type="Gene3D" id="1.10.10.10">
    <property type="entry name" value="Winged helix-like DNA-binding domain superfamily/Winged helix DNA-binding domain"/>
    <property type="match status" value="1"/>
</dbReference>